<evidence type="ECO:0000256" key="8">
    <source>
        <dbReference type="SAM" id="Phobius"/>
    </source>
</evidence>
<reference evidence="10 11" key="1">
    <citation type="submission" date="2019-04" db="EMBL/GenBank/DDBJ databases">
        <authorList>
            <person name="Yang Y."/>
            <person name="Wei D."/>
        </authorList>
    </citation>
    <scope>NUCLEOTIDE SEQUENCE [LARGE SCALE GENOMIC DNA]</scope>
    <source>
        <strain evidence="10 11">L-1-4w-11</strain>
    </source>
</reference>
<dbReference type="PANTHER" id="PTHR42703:SF1">
    <property type="entry name" value="NA(+)_H(+) ANTIPORTER SUBUNIT D1"/>
    <property type="match status" value="1"/>
</dbReference>
<keyword evidence="6 8" id="KW-0472">Membrane</keyword>
<feature type="transmembrane region" description="Helical" evidence="8">
    <location>
        <begin position="209"/>
        <end position="235"/>
    </location>
</feature>
<dbReference type="GO" id="GO:0005886">
    <property type="term" value="C:plasma membrane"/>
    <property type="evidence" value="ECO:0007669"/>
    <property type="project" value="UniProtKB-SubCell"/>
</dbReference>
<name>A0A4U1L5I5_9SPHN</name>
<dbReference type="PANTHER" id="PTHR42703">
    <property type="entry name" value="NADH DEHYDROGENASE"/>
    <property type="match status" value="1"/>
</dbReference>
<keyword evidence="5 8" id="KW-1133">Transmembrane helix</keyword>
<evidence type="ECO:0000313" key="10">
    <source>
        <dbReference type="EMBL" id="TKD51530.1"/>
    </source>
</evidence>
<accession>A0A4U1L5I5</accession>
<dbReference type="InterPro" id="IPR001750">
    <property type="entry name" value="ND/Mrp_TM"/>
</dbReference>
<comment type="subcellular location">
    <subcellularLocation>
        <location evidence="1">Cell membrane</location>
        <topology evidence="1">Multi-pass membrane protein</topology>
    </subcellularLocation>
    <subcellularLocation>
        <location evidence="7">Membrane</location>
        <topology evidence="7">Multi-pass membrane protein</topology>
    </subcellularLocation>
</comment>
<feature type="domain" description="NADH:quinone oxidoreductase/Mrp antiporter transmembrane" evidence="9">
    <location>
        <begin position="133"/>
        <end position="428"/>
    </location>
</feature>
<dbReference type="PRINTS" id="PR01437">
    <property type="entry name" value="NUOXDRDTASE4"/>
</dbReference>
<dbReference type="Pfam" id="PF00361">
    <property type="entry name" value="Proton_antipo_M"/>
    <property type="match status" value="1"/>
</dbReference>
<keyword evidence="4 7" id="KW-0812">Transmembrane</keyword>
<feature type="transmembrane region" description="Helical" evidence="8">
    <location>
        <begin position="138"/>
        <end position="156"/>
    </location>
</feature>
<dbReference type="InterPro" id="IPR003918">
    <property type="entry name" value="NADH_UbQ_OxRdtase"/>
</dbReference>
<evidence type="ECO:0000256" key="1">
    <source>
        <dbReference type="ARBA" id="ARBA00004651"/>
    </source>
</evidence>
<evidence type="ECO:0000313" key="11">
    <source>
        <dbReference type="Proteomes" id="UP000309138"/>
    </source>
</evidence>
<evidence type="ECO:0000256" key="2">
    <source>
        <dbReference type="ARBA" id="ARBA00005346"/>
    </source>
</evidence>
<evidence type="ECO:0000256" key="3">
    <source>
        <dbReference type="ARBA" id="ARBA00022475"/>
    </source>
</evidence>
<gene>
    <name evidence="10" type="ORF">FBR43_12775</name>
</gene>
<organism evidence="10 11">
    <name type="scientific">Sphingomonas baiyangensis</name>
    <dbReference type="NCBI Taxonomy" id="2572576"/>
    <lineage>
        <taxon>Bacteria</taxon>
        <taxon>Pseudomonadati</taxon>
        <taxon>Pseudomonadota</taxon>
        <taxon>Alphaproteobacteria</taxon>
        <taxon>Sphingomonadales</taxon>
        <taxon>Sphingomonadaceae</taxon>
        <taxon>Sphingomonas</taxon>
    </lineage>
</organism>
<feature type="transmembrane region" description="Helical" evidence="8">
    <location>
        <begin position="458"/>
        <end position="479"/>
    </location>
</feature>
<feature type="transmembrane region" description="Helical" evidence="8">
    <location>
        <begin position="34"/>
        <end position="54"/>
    </location>
</feature>
<dbReference type="OrthoDB" id="9768329at2"/>
<evidence type="ECO:0000256" key="5">
    <source>
        <dbReference type="ARBA" id="ARBA00022989"/>
    </source>
</evidence>
<dbReference type="AlphaFoldDB" id="A0A4U1L5I5"/>
<evidence type="ECO:0000259" key="9">
    <source>
        <dbReference type="Pfam" id="PF00361"/>
    </source>
</evidence>
<evidence type="ECO:0000256" key="7">
    <source>
        <dbReference type="RuleBase" id="RU000320"/>
    </source>
</evidence>
<feature type="transmembrane region" description="Helical" evidence="8">
    <location>
        <begin position="168"/>
        <end position="189"/>
    </location>
</feature>
<feature type="transmembrane region" description="Helical" evidence="8">
    <location>
        <begin position="417"/>
        <end position="437"/>
    </location>
</feature>
<keyword evidence="11" id="KW-1185">Reference proteome</keyword>
<dbReference type="GO" id="GO:0042773">
    <property type="term" value="P:ATP synthesis coupled electron transport"/>
    <property type="evidence" value="ECO:0007669"/>
    <property type="project" value="InterPro"/>
</dbReference>
<feature type="transmembrane region" description="Helical" evidence="8">
    <location>
        <begin position="310"/>
        <end position="328"/>
    </location>
</feature>
<feature type="transmembrane region" description="Helical" evidence="8">
    <location>
        <begin position="379"/>
        <end position="397"/>
    </location>
</feature>
<dbReference type="EMBL" id="SWKR01000002">
    <property type="protein sequence ID" value="TKD51530.1"/>
    <property type="molecule type" value="Genomic_DNA"/>
</dbReference>
<comment type="similarity">
    <text evidence="2">Belongs to the CPA3 antiporters (TC 2.A.63) subunit D family.</text>
</comment>
<feature type="transmembrane region" description="Helical" evidence="8">
    <location>
        <begin position="247"/>
        <end position="273"/>
    </location>
</feature>
<feature type="transmembrane region" description="Helical" evidence="8">
    <location>
        <begin position="6"/>
        <end position="27"/>
    </location>
</feature>
<evidence type="ECO:0000256" key="6">
    <source>
        <dbReference type="ARBA" id="ARBA00023136"/>
    </source>
</evidence>
<comment type="caution">
    <text evidence="10">The sequence shown here is derived from an EMBL/GenBank/DDBJ whole genome shotgun (WGS) entry which is preliminary data.</text>
</comment>
<sequence>MTCMGDALLLTLPVLVPFLGAALALLLRKHPAAALMTGLAASGFVLLASVALLTRVMVDPRVPLTVFGGWPQGFGIGFSAALPGSALVVVTALILFAAAIYAIGDIGPRRRRGGYDALMLAMAGAMNGACLTNDLFNLYVWFELALLAALGLLTIDRRPAQIDGAIRYAAFAMLAATFILIGVGMIYGMTGTLDIRTAGAVLADSPASVASAVAAALLLGGLMLKSGLAPFHLWLPASYHTAPTTVAAVFAGLLTKMGFYALLLVMVVIFGVGRGAPGGAQLTPLLGGIAALTMLLCVAGALGQTDMRRILAYHVVAQVGYMMAALALGTRDGVTAAIFYMVHSMIVQANLFFGAGLIRRASASWDLTRAGGIVRREPLFALLFAVPVLSLSGIPPFSGFWAKLFVIRESLDADMAWLGGVALLAGLLTIVSMSTFWSDACWKDARRTSMRAVPKSGLVAMALLSAATVVIGLMPQWLWSIAQLSARLLEGQG</sequence>
<feature type="transmembrane region" description="Helical" evidence="8">
    <location>
        <begin position="74"/>
        <end position="103"/>
    </location>
</feature>
<protein>
    <submittedName>
        <fullName evidence="10">Na+/H+ antiporter subunit D</fullName>
    </submittedName>
</protein>
<keyword evidence="3" id="KW-1003">Cell membrane</keyword>
<dbReference type="InterPro" id="IPR050586">
    <property type="entry name" value="CPA3_Na-H_Antiporter_D"/>
</dbReference>
<feature type="transmembrane region" description="Helical" evidence="8">
    <location>
        <begin position="334"/>
        <end position="358"/>
    </location>
</feature>
<feature type="transmembrane region" description="Helical" evidence="8">
    <location>
        <begin position="285"/>
        <end position="303"/>
    </location>
</feature>
<dbReference type="Proteomes" id="UP000309138">
    <property type="component" value="Unassembled WGS sequence"/>
</dbReference>
<evidence type="ECO:0000256" key="4">
    <source>
        <dbReference type="ARBA" id="ARBA00022692"/>
    </source>
</evidence>
<dbReference type="GO" id="GO:0008137">
    <property type="term" value="F:NADH dehydrogenase (ubiquinone) activity"/>
    <property type="evidence" value="ECO:0007669"/>
    <property type="project" value="InterPro"/>
</dbReference>
<proteinExistence type="inferred from homology"/>